<protein>
    <submittedName>
        <fullName evidence="1">Uncharacterized protein</fullName>
    </submittedName>
</protein>
<comment type="caution">
    <text evidence="1">The sequence shown here is derived from an EMBL/GenBank/DDBJ whole genome shotgun (WGS) entry which is preliminary data.</text>
</comment>
<proteinExistence type="predicted"/>
<name>A0ABN8QNV9_9CNID</name>
<dbReference type="Proteomes" id="UP001159427">
    <property type="component" value="Unassembled WGS sequence"/>
</dbReference>
<dbReference type="EMBL" id="CALNXI010001379">
    <property type="protein sequence ID" value="CAH3167027.1"/>
    <property type="molecule type" value="Genomic_DNA"/>
</dbReference>
<gene>
    <name evidence="1" type="ORF">PEVE_00005885</name>
</gene>
<accession>A0ABN8QNV9</accession>
<evidence type="ECO:0000313" key="2">
    <source>
        <dbReference type="Proteomes" id="UP001159427"/>
    </source>
</evidence>
<reference evidence="1 2" key="1">
    <citation type="submission" date="2022-05" db="EMBL/GenBank/DDBJ databases">
        <authorList>
            <consortium name="Genoscope - CEA"/>
            <person name="William W."/>
        </authorList>
    </citation>
    <scope>NUCLEOTIDE SEQUENCE [LARGE SCALE GENOMIC DNA]</scope>
</reference>
<organism evidence="1 2">
    <name type="scientific">Porites evermanni</name>
    <dbReference type="NCBI Taxonomy" id="104178"/>
    <lineage>
        <taxon>Eukaryota</taxon>
        <taxon>Metazoa</taxon>
        <taxon>Cnidaria</taxon>
        <taxon>Anthozoa</taxon>
        <taxon>Hexacorallia</taxon>
        <taxon>Scleractinia</taxon>
        <taxon>Fungiina</taxon>
        <taxon>Poritidae</taxon>
        <taxon>Porites</taxon>
    </lineage>
</organism>
<sequence>MKSDSLGQLSRVPFNVVYGVDDPSEKLDIFNSLFKSCWDKHAPLRRTKITRPPASWLNKEDIRKRETNRYLAHKSNLASVWNHFVSCATRSRVRSNQLNVLFLGGPYHPINPKDCGIPNIVFYIPVPSQSRRTLTR</sequence>
<keyword evidence="2" id="KW-1185">Reference proteome</keyword>
<evidence type="ECO:0000313" key="1">
    <source>
        <dbReference type="EMBL" id="CAH3167027.1"/>
    </source>
</evidence>